<feature type="transmembrane region" description="Helical" evidence="6">
    <location>
        <begin position="89"/>
        <end position="107"/>
    </location>
</feature>
<evidence type="ECO:0000313" key="10">
    <source>
        <dbReference type="EMBL" id="BBD99070.1"/>
    </source>
</evidence>
<dbReference type="PANTHER" id="PTHR44757">
    <property type="entry name" value="DIGUANYLATE CYCLASE DGCP"/>
    <property type="match status" value="1"/>
</dbReference>
<dbReference type="PROSITE" id="PS50887">
    <property type="entry name" value="GGDEF"/>
    <property type="match status" value="1"/>
</dbReference>
<protein>
    <submittedName>
        <fullName evidence="10">Sensor domain-containing diguanylate cyclase</fullName>
    </submittedName>
</protein>
<feature type="transmembrane region" description="Helical" evidence="6">
    <location>
        <begin position="197"/>
        <end position="222"/>
    </location>
</feature>
<feature type="domain" description="GGDEF" evidence="9">
    <location>
        <begin position="461"/>
        <end position="592"/>
    </location>
</feature>
<dbReference type="InterPro" id="IPR000160">
    <property type="entry name" value="GGDEF_dom"/>
</dbReference>
<feature type="transmembrane region" description="Helical" evidence="6">
    <location>
        <begin position="271"/>
        <end position="288"/>
    </location>
</feature>
<proteinExistence type="predicted"/>
<dbReference type="GO" id="GO:0005886">
    <property type="term" value="C:plasma membrane"/>
    <property type="evidence" value="ECO:0007669"/>
    <property type="project" value="UniProtKB-SubCell"/>
</dbReference>
<evidence type="ECO:0000256" key="6">
    <source>
        <dbReference type="SAM" id="Phobius"/>
    </source>
</evidence>
<reference evidence="10 11" key="1">
    <citation type="submission" date="2018-05" db="EMBL/GenBank/DDBJ databases">
        <title>Complete Genome Sequence of the Nonylphenol-Degrading Bacterium Sphingobium amiense DSM 16289T.</title>
        <authorList>
            <person name="Ootsuka M."/>
            <person name="Nishizawa T."/>
            <person name="Ohta H."/>
        </authorList>
    </citation>
    <scope>NUCLEOTIDE SEQUENCE [LARGE SCALE GENOMIC DNA]</scope>
    <source>
        <strain evidence="10 11">DSM 16289</strain>
    </source>
</reference>
<evidence type="ECO:0000256" key="5">
    <source>
        <dbReference type="ARBA" id="ARBA00023136"/>
    </source>
</evidence>
<dbReference type="AlphaFoldDB" id="A0A494WDV4"/>
<keyword evidence="11" id="KW-1185">Reference proteome</keyword>
<evidence type="ECO:0000256" key="1">
    <source>
        <dbReference type="ARBA" id="ARBA00004651"/>
    </source>
</evidence>
<keyword evidence="3 6" id="KW-0812">Transmembrane</keyword>
<dbReference type="SMART" id="SM00267">
    <property type="entry name" value="GGDEF"/>
    <property type="match status" value="1"/>
</dbReference>
<dbReference type="Gene3D" id="3.30.70.270">
    <property type="match status" value="1"/>
</dbReference>
<dbReference type="KEGG" id="sami:SAMIE_1025710"/>
<evidence type="ECO:0000313" key="11">
    <source>
        <dbReference type="Proteomes" id="UP000279959"/>
    </source>
</evidence>
<dbReference type="RefSeq" id="WP_066701003.1">
    <property type="nucleotide sequence ID" value="NZ_AP018664.1"/>
</dbReference>
<keyword evidence="4 6" id="KW-1133">Transmembrane helix</keyword>
<dbReference type="InterPro" id="IPR035965">
    <property type="entry name" value="PAS-like_dom_sf"/>
</dbReference>
<feature type="transmembrane region" description="Helical" evidence="6">
    <location>
        <begin position="119"/>
        <end position="145"/>
    </location>
</feature>
<dbReference type="EMBL" id="AP018664">
    <property type="protein sequence ID" value="BBD99070.1"/>
    <property type="molecule type" value="Genomic_DNA"/>
</dbReference>
<dbReference type="FunFam" id="3.30.70.270:FF:000001">
    <property type="entry name" value="Diguanylate cyclase domain protein"/>
    <property type="match status" value="1"/>
</dbReference>
<dbReference type="InterPro" id="IPR000014">
    <property type="entry name" value="PAS"/>
</dbReference>
<dbReference type="SMART" id="SM00091">
    <property type="entry name" value="PAS"/>
    <property type="match status" value="1"/>
</dbReference>
<dbReference type="NCBIfam" id="TIGR00229">
    <property type="entry name" value="sensory_box"/>
    <property type="match status" value="1"/>
</dbReference>
<dbReference type="InterPro" id="IPR052155">
    <property type="entry name" value="Biofilm_reg_signaling"/>
</dbReference>
<evidence type="ECO:0000259" key="8">
    <source>
        <dbReference type="PROSITE" id="PS50113"/>
    </source>
</evidence>
<dbReference type="Pfam" id="PF00990">
    <property type="entry name" value="GGDEF"/>
    <property type="match status" value="1"/>
</dbReference>
<dbReference type="PROSITE" id="PS50112">
    <property type="entry name" value="PAS"/>
    <property type="match status" value="1"/>
</dbReference>
<dbReference type="Proteomes" id="UP000279959">
    <property type="component" value="Chromosome"/>
</dbReference>
<evidence type="ECO:0000256" key="3">
    <source>
        <dbReference type="ARBA" id="ARBA00022692"/>
    </source>
</evidence>
<dbReference type="SUPFAM" id="SSF55785">
    <property type="entry name" value="PYP-like sensor domain (PAS domain)"/>
    <property type="match status" value="1"/>
</dbReference>
<evidence type="ECO:0000259" key="7">
    <source>
        <dbReference type="PROSITE" id="PS50112"/>
    </source>
</evidence>
<evidence type="ECO:0000256" key="2">
    <source>
        <dbReference type="ARBA" id="ARBA00022475"/>
    </source>
</evidence>
<keyword evidence="5 6" id="KW-0472">Membrane</keyword>
<name>A0A494WDV4_9SPHN</name>
<feature type="transmembrane region" description="Helical" evidence="6">
    <location>
        <begin position="12"/>
        <end position="31"/>
    </location>
</feature>
<evidence type="ECO:0000259" key="9">
    <source>
        <dbReference type="PROSITE" id="PS50887"/>
    </source>
</evidence>
<accession>A0A494WDV4</accession>
<dbReference type="Pfam" id="PF05231">
    <property type="entry name" value="MASE1"/>
    <property type="match status" value="1"/>
</dbReference>
<gene>
    <name evidence="10" type="ORF">SAMIE_1025710</name>
</gene>
<feature type="domain" description="PAC" evidence="8">
    <location>
        <begin position="377"/>
        <end position="430"/>
    </location>
</feature>
<dbReference type="InterPro" id="IPR043128">
    <property type="entry name" value="Rev_trsase/Diguanyl_cyclase"/>
</dbReference>
<dbReference type="SUPFAM" id="SSF55073">
    <property type="entry name" value="Nucleotide cyclase"/>
    <property type="match status" value="1"/>
</dbReference>
<feature type="domain" description="PAS" evidence="7">
    <location>
        <begin position="303"/>
        <end position="373"/>
    </location>
</feature>
<feature type="transmembrane region" description="Helical" evidence="6">
    <location>
        <begin position="234"/>
        <end position="259"/>
    </location>
</feature>
<dbReference type="Gene3D" id="3.30.450.20">
    <property type="entry name" value="PAS domain"/>
    <property type="match status" value="1"/>
</dbReference>
<dbReference type="PANTHER" id="PTHR44757:SF2">
    <property type="entry name" value="BIOFILM ARCHITECTURE MAINTENANCE PROTEIN MBAA"/>
    <property type="match status" value="1"/>
</dbReference>
<feature type="transmembrane region" description="Helical" evidence="6">
    <location>
        <begin position="63"/>
        <end position="83"/>
    </location>
</feature>
<keyword evidence="2" id="KW-1003">Cell membrane</keyword>
<dbReference type="CDD" id="cd01949">
    <property type="entry name" value="GGDEF"/>
    <property type="match status" value="1"/>
</dbReference>
<dbReference type="InterPro" id="IPR013656">
    <property type="entry name" value="PAS_4"/>
</dbReference>
<dbReference type="NCBIfam" id="TIGR00254">
    <property type="entry name" value="GGDEF"/>
    <property type="match status" value="1"/>
</dbReference>
<dbReference type="InterPro" id="IPR000700">
    <property type="entry name" value="PAS-assoc_C"/>
</dbReference>
<organism evidence="10 11">
    <name type="scientific">Sphingobium amiense</name>
    <dbReference type="NCBI Taxonomy" id="135719"/>
    <lineage>
        <taxon>Bacteria</taxon>
        <taxon>Pseudomonadati</taxon>
        <taxon>Pseudomonadota</taxon>
        <taxon>Alphaproteobacteria</taxon>
        <taxon>Sphingomonadales</taxon>
        <taxon>Sphingomonadaceae</taxon>
        <taxon>Sphingobium</taxon>
    </lineage>
</organism>
<dbReference type="PROSITE" id="PS50113">
    <property type="entry name" value="PAC"/>
    <property type="match status" value="1"/>
</dbReference>
<evidence type="ECO:0000256" key="4">
    <source>
        <dbReference type="ARBA" id="ARBA00022989"/>
    </source>
</evidence>
<sequence>MSRFTLRPPSSLTPLLTGCVYFAAASAALLVSRFEGGLAFIWGANAFLMAELMTSRKQHWPRALIACGVASAAATALFGMGPWAAIPMAFINLAESLIVALLCRRFVPDHRVVGSIRPLMVFILALCGCANVVAGLLAAGVASWLTPVTFAASFAQWYAGHILGALTFTPILILLLQGEFRRWVRDTSRRDKAEAALLIGLFVAVTVAVFLSPLPLLFLPLLPLMLIAFRIGQIGTAAAIILLAGIGGVATIAGLGPIGAAAGHTGGHVQFFQFFLSISFLLSVPVAAELNARRRLFRLLQESEARYRAITEHSGDVVLTVGIDGITRYASPAAREQIGCAPELLVGQPAVDLVDPEDRAPVIAAHRAAMLQPGSVHRVEFRPVARSSDAYEYCEMVTRALVDERGIPNGVVATVRDISRHKARQRALMQAAARDSLTGADSRRAFLHKLDRAIAQAAEGERSCLLLIDIDHFKAVNDQHGHGAGDRVLAGFVQRLAAGLDGGESIGRLGGEEFAILMRGYSLEDASRRCERLRALLREPIPTGGGVDIAITFSAGLAELHGAAERSTVLEAADAALYRAKRSGRNCVRLAA</sequence>
<dbReference type="InterPro" id="IPR029787">
    <property type="entry name" value="Nucleotide_cyclase"/>
</dbReference>
<dbReference type="PROSITE" id="PS51257">
    <property type="entry name" value="PROKAR_LIPOPROTEIN"/>
    <property type="match status" value="1"/>
</dbReference>
<dbReference type="InterPro" id="IPR007895">
    <property type="entry name" value="MASE1"/>
</dbReference>
<dbReference type="GO" id="GO:0003824">
    <property type="term" value="F:catalytic activity"/>
    <property type="evidence" value="ECO:0007669"/>
    <property type="project" value="UniProtKB-ARBA"/>
</dbReference>
<dbReference type="CDD" id="cd00130">
    <property type="entry name" value="PAS"/>
    <property type="match status" value="1"/>
</dbReference>
<dbReference type="Pfam" id="PF08448">
    <property type="entry name" value="PAS_4"/>
    <property type="match status" value="1"/>
</dbReference>
<feature type="transmembrane region" description="Helical" evidence="6">
    <location>
        <begin position="157"/>
        <end position="176"/>
    </location>
</feature>
<comment type="subcellular location">
    <subcellularLocation>
        <location evidence="1">Cell membrane</location>
        <topology evidence="1">Multi-pass membrane protein</topology>
    </subcellularLocation>
</comment>